<evidence type="ECO:0000313" key="2">
    <source>
        <dbReference type="Proteomes" id="UP001363151"/>
    </source>
</evidence>
<sequence>MHCSPNFATSSQSNTTSRVDCAAAAHRTADNGKMGECEANSVHLSKREKFLAEQGKKA</sequence>
<dbReference type="EMBL" id="JBBJCI010000038">
    <property type="protein sequence ID" value="KAK7250114.1"/>
    <property type="molecule type" value="Genomic_DNA"/>
</dbReference>
<dbReference type="Proteomes" id="UP001363151">
    <property type="component" value="Unassembled WGS sequence"/>
</dbReference>
<name>A0ABR1GAK9_AURAN</name>
<organism evidence="1 2">
    <name type="scientific">Aureococcus anophagefferens</name>
    <name type="common">Harmful bloom alga</name>
    <dbReference type="NCBI Taxonomy" id="44056"/>
    <lineage>
        <taxon>Eukaryota</taxon>
        <taxon>Sar</taxon>
        <taxon>Stramenopiles</taxon>
        <taxon>Ochrophyta</taxon>
        <taxon>Pelagophyceae</taxon>
        <taxon>Pelagomonadales</taxon>
        <taxon>Pelagomonadaceae</taxon>
        <taxon>Aureococcus</taxon>
    </lineage>
</organism>
<protein>
    <submittedName>
        <fullName evidence="1">Uncharacterized protein</fullName>
    </submittedName>
</protein>
<evidence type="ECO:0000313" key="1">
    <source>
        <dbReference type="EMBL" id="KAK7250114.1"/>
    </source>
</evidence>
<reference evidence="1 2" key="1">
    <citation type="submission" date="2024-03" db="EMBL/GenBank/DDBJ databases">
        <title>Aureococcus anophagefferens CCMP1851 and Kratosvirus quantuckense: Draft genome of a second virus-susceptible host strain in the model system.</title>
        <authorList>
            <person name="Chase E."/>
            <person name="Truchon A.R."/>
            <person name="Schepens W."/>
            <person name="Wilhelm S.W."/>
        </authorList>
    </citation>
    <scope>NUCLEOTIDE SEQUENCE [LARGE SCALE GENOMIC DNA]</scope>
    <source>
        <strain evidence="1 2">CCMP1851</strain>
    </source>
</reference>
<proteinExistence type="predicted"/>
<keyword evidence="2" id="KW-1185">Reference proteome</keyword>
<accession>A0ABR1GAK9</accession>
<comment type="caution">
    <text evidence="1">The sequence shown here is derived from an EMBL/GenBank/DDBJ whole genome shotgun (WGS) entry which is preliminary data.</text>
</comment>
<gene>
    <name evidence="1" type="ORF">SO694_00006354</name>
</gene>